<comment type="subcellular location">
    <subcellularLocation>
        <location evidence="1">Cell membrane</location>
        <topology evidence="1">Multi-pass membrane protein</topology>
    </subcellularLocation>
</comment>
<evidence type="ECO:0000256" key="7">
    <source>
        <dbReference type="ARBA" id="ARBA00022795"/>
    </source>
</evidence>
<evidence type="ECO:0000256" key="4">
    <source>
        <dbReference type="ARBA" id="ARBA00022448"/>
    </source>
</evidence>
<dbReference type="NCBIfam" id="TIGR00328">
    <property type="entry name" value="flhB"/>
    <property type="match status" value="1"/>
</dbReference>
<comment type="caution">
    <text evidence="15">The sequence shown here is derived from an EMBL/GenBank/DDBJ whole genome shotgun (WGS) entry which is preliminary data.</text>
</comment>
<dbReference type="SUPFAM" id="SSF160544">
    <property type="entry name" value="EscU C-terminal domain-like"/>
    <property type="match status" value="1"/>
</dbReference>
<evidence type="ECO:0000256" key="5">
    <source>
        <dbReference type="ARBA" id="ARBA00022475"/>
    </source>
</evidence>
<feature type="transmembrane region" description="Helical" evidence="13">
    <location>
        <begin position="187"/>
        <end position="208"/>
    </location>
</feature>
<keyword evidence="4 13" id="KW-0813">Transport</keyword>
<sequence length="383" mass="42163">MAENENSQEKSEQPTPKRLREAREKGQVANSRDLNTTLVLLGGSGALLVFGGGMLSRIEELIRRSFVLDRDLIFDPGQLQAVLQLRITEALVTLFPLFVVLMVVAVAGPIMMGGGRPSGKAMAPKWSKLNPIKGLKRIFSWQGLMELGKTLAKFTLIATVAGFLLWQLSGSLLGLGHQSLERGLAHAGTLVSWTFLMLAASLILIAMVDVPFQLWNHQKQLRMTKQEVKDEFKETEGKPEVKSKIRQTQMEIARRRMMAEVPKADVVVTNPTHYAVALRYDQQGMGAPRVVAKGADLVAGEIRELARSAGVPLFPAPPLARALYYSTRLDQEIPAGLYVAVAQVLAYVYQLRAATRQGAQEPAPPRDLPVPDELLRRAPPGEY</sequence>
<dbReference type="Gene3D" id="3.40.1690.10">
    <property type="entry name" value="secretion proteins EscU"/>
    <property type="match status" value="1"/>
</dbReference>
<keyword evidence="15" id="KW-0282">Flagellum</keyword>
<reference evidence="15 16" key="1">
    <citation type="submission" date="2017-02" db="EMBL/GenBank/DDBJ databases">
        <title>Genomic diversity within the haloalkaliphilic genus Thioalkalivibrio.</title>
        <authorList>
            <person name="Ahn A.-C."/>
            <person name="Meier-Kolthoff J."/>
            <person name="Overmars L."/>
            <person name="Richter M."/>
            <person name="Woyke T."/>
            <person name="Sorokin D.Y."/>
            <person name="Muyzer G."/>
        </authorList>
    </citation>
    <scope>NUCLEOTIDE SEQUENCE [LARGE SCALE GENOMIC DNA]</scope>
    <source>
        <strain evidence="15 16">ALJD</strain>
    </source>
</reference>
<dbReference type="GO" id="GO:0044780">
    <property type="term" value="P:bacterial-type flagellum assembly"/>
    <property type="evidence" value="ECO:0007669"/>
    <property type="project" value="InterPro"/>
</dbReference>
<proteinExistence type="inferred from homology"/>
<dbReference type="AlphaFoldDB" id="A0A1V3NMD2"/>
<evidence type="ECO:0000256" key="8">
    <source>
        <dbReference type="ARBA" id="ARBA00022927"/>
    </source>
</evidence>
<evidence type="ECO:0000256" key="13">
    <source>
        <dbReference type="RuleBase" id="RU364091"/>
    </source>
</evidence>
<accession>A0A1V3NMD2</accession>
<keyword evidence="15" id="KW-0966">Cell projection</keyword>
<evidence type="ECO:0000256" key="6">
    <source>
        <dbReference type="ARBA" id="ARBA00022692"/>
    </source>
</evidence>
<dbReference type="GO" id="GO:0005886">
    <property type="term" value="C:plasma membrane"/>
    <property type="evidence" value="ECO:0007669"/>
    <property type="project" value="UniProtKB-SubCell"/>
</dbReference>
<evidence type="ECO:0000256" key="9">
    <source>
        <dbReference type="ARBA" id="ARBA00022989"/>
    </source>
</evidence>
<organism evidence="15 16">
    <name type="scientific">Thioalkalivibrio denitrificans</name>
    <dbReference type="NCBI Taxonomy" id="108003"/>
    <lineage>
        <taxon>Bacteria</taxon>
        <taxon>Pseudomonadati</taxon>
        <taxon>Pseudomonadota</taxon>
        <taxon>Gammaproteobacteria</taxon>
        <taxon>Chromatiales</taxon>
        <taxon>Ectothiorhodospiraceae</taxon>
        <taxon>Thioalkalivibrio</taxon>
    </lineage>
</organism>
<evidence type="ECO:0000313" key="16">
    <source>
        <dbReference type="Proteomes" id="UP000189462"/>
    </source>
</evidence>
<dbReference type="InterPro" id="IPR006135">
    <property type="entry name" value="T3SS_substrate_exporter"/>
</dbReference>
<evidence type="ECO:0000256" key="2">
    <source>
        <dbReference type="ARBA" id="ARBA00010690"/>
    </source>
</evidence>
<keyword evidence="9 13" id="KW-1133">Transmembrane helix</keyword>
<gene>
    <name evidence="13" type="primary">flhB</name>
    <name evidence="15" type="ORF">B1C78_05190</name>
</gene>
<evidence type="ECO:0000256" key="1">
    <source>
        <dbReference type="ARBA" id="ARBA00004651"/>
    </source>
</evidence>
<feature type="transmembrane region" description="Helical" evidence="13">
    <location>
        <begin position="154"/>
        <end position="175"/>
    </location>
</feature>
<keyword evidence="8 13" id="KW-0653">Protein transport</keyword>
<dbReference type="RefSeq" id="WP_077278079.1">
    <property type="nucleotide sequence ID" value="NZ_MVBK01000029.1"/>
</dbReference>
<dbReference type="GO" id="GO:0009306">
    <property type="term" value="P:protein secretion"/>
    <property type="evidence" value="ECO:0007669"/>
    <property type="project" value="InterPro"/>
</dbReference>
<evidence type="ECO:0000313" key="15">
    <source>
        <dbReference type="EMBL" id="OOG26201.1"/>
    </source>
</evidence>
<feature type="transmembrane region" description="Helical" evidence="13">
    <location>
        <begin position="90"/>
        <end position="112"/>
    </location>
</feature>
<evidence type="ECO:0000256" key="14">
    <source>
        <dbReference type="SAM" id="MobiDB-lite"/>
    </source>
</evidence>
<keyword evidence="5 13" id="KW-1003">Cell membrane</keyword>
<keyword evidence="7 13" id="KW-1005">Bacterial flagellum biogenesis</keyword>
<dbReference type="OrthoDB" id="9807950at2"/>
<protein>
    <recommendedName>
        <fullName evidence="3 13">Flagellar biosynthetic protein FlhB</fullName>
    </recommendedName>
</protein>
<evidence type="ECO:0000256" key="3">
    <source>
        <dbReference type="ARBA" id="ARBA00021622"/>
    </source>
</evidence>
<dbReference type="STRING" id="108003.B1C78_05190"/>
<dbReference type="Pfam" id="PF01312">
    <property type="entry name" value="Bac_export_2"/>
    <property type="match status" value="1"/>
</dbReference>
<dbReference type="EMBL" id="MVBK01000029">
    <property type="protein sequence ID" value="OOG26201.1"/>
    <property type="molecule type" value="Genomic_DNA"/>
</dbReference>
<name>A0A1V3NMD2_9GAMM</name>
<dbReference type="PRINTS" id="PR00950">
    <property type="entry name" value="TYPE3IMSPROT"/>
</dbReference>
<comment type="similarity">
    <text evidence="2 13">Belongs to the type III secretion exporter family.</text>
</comment>
<dbReference type="Proteomes" id="UP000189462">
    <property type="component" value="Unassembled WGS sequence"/>
</dbReference>
<dbReference type="FunFam" id="3.40.1690.10:FF:000001">
    <property type="entry name" value="Flagellar biosynthetic protein FlhB"/>
    <property type="match status" value="1"/>
</dbReference>
<dbReference type="PANTHER" id="PTHR30531:SF12">
    <property type="entry name" value="FLAGELLAR BIOSYNTHETIC PROTEIN FLHB"/>
    <property type="match status" value="1"/>
</dbReference>
<keyword evidence="6 13" id="KW-0812">Transmembrane</keyword>
<dbReference type="InterPro" id="IPR006136">
    <property type="entry name" value="FlhB"/>
</dbReference>
<comment type="function">
    <text evidence="12 13">Required for formation of the rod structure in the basal body of the flagellar apparatus. Together with FliI and FliH, may constitute the export apparatus of flagellin.</text>
</comment>
<keyword evidence="11 13" id="KW-1006">Bacterial flagellum protein export</keyword>
<feature type="transmembrane region" description="Helical" evidence="13">
    <location>
        <begin position="38"/>
        <end position="56"/>
    </location>
</feature>
<dbReference type="InterPro" id="IPR029025">
    <property type="entry name" value="T3SS_substrate_exporter_C"/>
</dbReference>
<keyword evidence="15" id="KW-0969">Cilium</keyword>
<feature type="region of interest" description="Disordered" evidence="14">
    <location>
        <begin position="356"/>
        <end position="383"/>
    </location>
</feature>
<feature type="region of interest" description="Disordered" evidence="14">
    <location>
        <begin position="1"/>
        <end position="28"/>
    </location>
</feature>
<dbReference type="PANTHER" id="PTHR30531">
    <property type="entry name" value="FLAGELLAR BIOSYNTHETIC PROTEIN FLHB"/>
    <property type="match status" value="1"/>
</dbReference>
<keyword evidence="16" id="KW-1185">Reference proteome</keyword>
<evidence type="ECO:0000256" key="11">
    <source>
        <dbReference type="ARBA" id="ARBA00023225"/>
    </source>
</evidence>
<evidence type="ECO:0000256" key="10">
    <source>
        <dbReference type="ARBA" id="ARBA00023136"/>
    </source>
</evidence>
<keyword evidence="10 13" id="KW-0472">Membrane</keyword>
<evidence type="ECO:0000256" key="12">
    <source>
        <dbReference type="ARBA" id="ARBA00025078"/>
    </source>
</evidence>